<comment type="similarity">
    <text evidence="1">Belongs to the APC1 family.</text>
</comment>
<evidence type="ECO:0000259" key="6">
    <source>
        <dbReference type="Pfam" id="PF12859"/>
    </source>
</evidence>
<name>A0A2K0UG04_TRIHA</name>
<reference evidence="7 8" key="1">
    <citation type="submission" date="2017-02" db="EMBL/GenBank/DDBJ databases">
        <title>Genomes of Trichoderma spp. with biocontrol activity.</title>
        <authorList>
            <person name="Gardiner D."/>
            <person name="Kazan K."/>
            <person name="Vos C."/>
            <person name="Harvey P."/>
        </authorList>
    </citation>
    <scope>NUCLEOTIDE SEQUENCE [LARGE SCALE GENOMIC DNA]</scope>
    <source>
        <strain evidence="7 8">Tr1</strain>
    </source>
</reference>
<feature type="compositionally biased region" description="Basic residues" evidence="5">
    <location>
        <begin position="324"/>
        <end position="335"/>
    </location>
</feature>
<dbReference type="Gene3D" id="1.25.10.10">
    <property type="entry name" value="Leucine-rich Repeat Variant"/>
    <property type="match status" value="3"/>
</dbReference>
<dbReference type="FunFam" id="1.25.10.10:FF:000531">
    <property type="entry name" value="Negative regulator of mitosis"/>
    <property type="match status" value="1"/>
</dbReference>
<gene>
    <name evidence="7" type="ORF">THARTR1_03373</name>
</gene>
<accession>A0A2K0UG04</accession>
<dbReference type="GO" id="GO:0070979">
    <property type="term" value="P:protein K11-linked ubiquitination"/>
    <property type="evidence" value="ECO:0007669"/>
    <property type="project" value="TreeGrafter"/>
</dbReference>
<keyword evidence="3" id="KW-0498">Mitosis</keyword>
<evidence type="ECO:0000256" key="2">
    <source>
        <dbReference type="ARBA" id="ARBA00022618"/>
    </source>
</evidence>
<feature type="domain" description="Anaphase-promoting complex subunit 1 N-terminal" evidence="6">
    <location>
        <begin position="30"/>
        <end position="756"/>
    </location>
</feature>
<keyword evidence="2" id="KW-0132">Cell division</keyword>
<feature type="region of interest" description="Disordered" evidence="5">
    <location>
        <begin position="324"/>
        <end position="383"/>
    </location>
</feature>
<evidence type="ECO:0000256" key="3">
    <source>
        <dbReference type="ARBA" id="ARBA00022776"/>
    </source>
</evidence>
<evidence type="ECO:0000256" key="1">
    <source>
        <dbReference type="ARBA" id="ARBA00010547"/>
    </source>
</evidence>
<dbReference type="InterPro" id="IPR049255">
    <property type="entry name" value="Apc1_N"/>
</dbReference>
<dbReference type="GO" id="GO:0051301">
    <property type="term" value="P:cell division"/>
    <property type="evidence" value="ECO:0007669"/>
    <property type="project" value="UniProtKB-KW"/>
</dbReference>
<dbReference type="FunFam" id="1.25.10.10:FF:000283">
    <property type="entry name" value="Anaphase-promoting complex subunit 1"/>
    <property type="match status" value="1"/>
</dbReference>
<dbReference type="OrthoDB" id="26401at2759"/>
<dbReference type="InterPro" id="IPR024990">
    <property type="entry name" value="Apc1"/>
</dbReference>
<evidence type="ECO:0000256" key="5">
    <source>
        <dbReference type="SAM" id="MobiDB-lite"/>
    </source>
</evidence>
<feature type="region of interest" description="Disordered" evidence="5">
    <location>
        <begin position="1899"/>
        <end position="1934"/>
    </location>
</feature>
<dbReference type="InterPro" id="IPR011989">
    <property type="entry name" value="ARM-like"/>
</dbReference>
<dbReference type="EMBL" id="MTYI01000044">
    <property type="protein sequence ID" value="PNP56677.1"/>
    <property type="molecule type" value="Genomic_DNA"/>
</dbReference>
<dbReference type="Proteomes" id="UP000236290">
    <property type="component" value="Unassembled WGS sequence"/>
</dbReference>
<dbReference type="Pfam" id="PF12859">
    <property type="entry name" value="ANAPC1"/>
    <property type="match status" value="1"/>
</dbReference>
<proteinExistence type="inferred from homology"/>
<feature type="compositionally biased region" description="Basic and acidic residues" evidence="5">
    <location>
        <begin position="1916"/>
        <end position="1927"/>
    </location>
</feature>
<dbReference type="GO" id="GO:0031145">
    <property type="term" value="P:anaphase-promoting complex-dependent catabolic process"/>
    <property type="evidence" value="ECO:0007669"/>
    <property type="project" value="TreeGrafter"/>
</dbReference>
<dbReference type="GO" id="GO:0005680">
    <property type="term" value="C:anaphase-promoting complex"/>
    <property type="evidence" value="ECO:0007669"/>
    <property type="project" value="InterPro"/>
</dbReference>
<evidence type="ECO:0000313" key="7">
    <source>
        <dbReference type="EMBL" id="PNP56677.1"/>
    </source>
</evidence>
<protein>
    <recommendedName>
        <fullName evidence="6">Anaphase-promoting complex subunit 1 N-terminal domain-containing protein</fullName>
    </recommendedName>
</protein>
<dbReference type="PANTHER" id="PTHR12827:SF3">
    <property type="entry name" value="ANAPHASE-PROMOTING COMPLEX SUBUNIT 1"/>
    <property type="match status" value="1"/>
</dbReference>
<dbReference type="GO" id="GO:0007091">
    <property type="term" value="P:metaphase/anaphase transition of mitotic cell cycle"/>
    <property type="evidence" value="ECO:0007669"/>
    <property type="project" value="TreeGrafter"/>
</dbReference>
<dbReference type="GO" id="GO:0060090">
    <property type="term" value="F:molecular adaptor activity"/>
    <property type="evidence" value="ECO:0007669"/>
    <property type="project" value="TreeGrafter"/>
</dbReference>
<evidence type="ECO:0000256" key="4">
    <source>
        <dbReference type="ARBA" id="ARBA00023306"/>
    </source>
</evidence>
<dbReference type="PANTHER" id="PTHR12827">
    <property type="entry name" value="MEIOTIC CHECKPOINT REGULATOR TSG24 FAMILY MEMBER"/>
    <property type="match status" value="1"/>
</dbReference>
<keyword evidence="4" id="KW-0131">Cell cycle</keyword>
<evidence type="ECO:0000313" key="8">
    <source>
        <dbReference type="Proteomes" id="UP000236290"/>
    </source>
</evidence>
<organism evidence="7 8">
    <name type="scientific">Trichoderma harzianum</name>
    <name type="common">Hypocrea lixii</name>
    <dbReference type="NCBI Taxonomy" id="5544"/>
    <lineage>
        <taxon>Eukaryota</taxon>
        <taxon>Fungi</taxon>
        <taxon>Dikarya</taxon>
        <taxon>Ascomycota</taxon>
        <taxon>Pezizomycotina</taxon>
        <taxon>Sordariomycetes</taxon>
        <taxon>Hypocreomycetidae</taxon>
        <taxon>Hypocreales</taxon>
        <taxon>Hypocreaceae</taxon>
        <taxon>Trichoderma</taxon>
    </lineage>
</organism>
<comment type="caution">
    <text evidence="7">The sequence shown here is derived from an EMBL/GenBank/DDBJ whole genome shotgun (WGS) entry which is preliminary data.</text>
</comment>
<sequence>MATVQSLGLHQPAGLRHAIEEQLLPPDPPTSSYSWEIFTDDGDGNQVEDELLTTDSCVVWCRGGIFRKSFKFDLEKEPITQALLTYFPASEDKGGGRKASGAAGQRPVALEKGLVVFLKTQAHIYMLSGTSHVVHMPFEVESACAAPVGVLIQTKQKAENLAPIALKFPRVPPNSFVSSQLTAFGGSQQTAFSVEGLGKPKLLPVGLNMTLENMWDAPLEQPESHWPRLVALTDPLLDIGLVVTDAEKATSTRRNRNKASKTHGFLDPAEEILYVEKVVIPGTPPERPHEPLILGVTINREANAYSIWRLSYLEHEDHFIKRHANPNTKASRRRSSMQPGFASGASTPVQANHRDSFGAPLPGKRSRKSEKLEKPLDSVSSLEKQWEKQDLESVGVGRRSSRRLSSMLARADLSASYDRAVFPDQASLLSGVSSKRHDSLGHHGRSSSSYIHQAHHSLGSLLEAPLDGGLDDRMHNIRLDDREFDGLQHEILFSKIHIIPIDSSNVHYSPPGGISRNQAKVFVLAAPPFATNDYHMGQLLIGIQEVMEKRLQLVTFSLKLQQKTYVTTTSRGEESSSTIAVSVLPGELRRAQNVVDSCKIIDGDQSAILVLSESMDGRHELSTQAPWSEMTKLSLSLLFVDDTKSLQFRGRAVDRDVRQRKSEIIDLTNGSIVGVCHSRHRGVVDVIDTQGRLHQLKIQLRPSCAPVSAILNICRSVFPDSVGERIHTGWLHVMQWLYSQGKADGNVEWSALTILLLALFLNLDRSELRNPPSERLSVRKRRHPSGSYASLRDSDDWKSLEMGETANSLGCPAWMINRGWQWVIDDEEETTSQNSTQGLGAKFISRHVVLAKEYMGSSFGINAFGPSGYLPTSLGRSSEHRRKAAEDIFMAIHLLLEEQKLDIMSAEYLPSGRADLRVILCQIARWLKWHNYSSFYELGIQEDLDPRHDQELRLKSPITEPPARPDILEWIQSRFIGLHDQHYTIPADIFYTAAQLSKSDKLVDNRWNSILPRTLMFKRFFKLIKANTTAVQMVEAMKECGLTNHVLETLPEAILIPLQDAIALCQPHPPSSWSDEMLELVKRTDISLILTSNKRHRPAMSSILTPTHTASWEYKLLCESVEQTNSQGYDEGEGTERQAVIRALFRDDRRLQEARDLLATHKPRVVSLPQDPGLPESEYLEKQKELVSRIAAGTLAIPAGRGLLFFSLRFPLITQKFHISGFNLNCVVKPNNVTVGVDKTLFTEEKVCWGFFHQGVAAGLAISPQAKGIDTSWILYNKPSQDMSNRHAGFLLALGLNGHLKGVAKWVAFKYLTPKHTMTSIGLLLGLAASYMGTMDSLITRLLSVHATRMLPRGAAELNLSPLTQTSGIMGIGLLYCGSQHRRMSEIMLSEIEHVDDEDEEEPLRSECYRLAAGFALGFINLGKGNDLKGLHDMRLTEKLITHATATKNVEIVHVLDRASAGAVMAIALIFMKSEDQIVARKIDIPDSVLQFDYVRPDILLLRTMTRNLILWSQIEPTYDWIQKSLPVPYRSRHKLHNTTKLRSSDLPFFSILTGLCFAIALRFSGSASPKVRDLLLHYLDQFMRITGLPATPRMHPDAAPLYDEELARTNARMCQDILAVSCSIVMAGTGDIPVLRRLRALHGRDDPDTPYGSHLAAHLAIGALFLGCGTATFGSSNKAIAALLVAFYPIFPVNVMDNRSHLQAFRHFWVLAAEQRCLVAKDALTGQPVSVPVHIKMRGSSSIESVLSRTTPCLLPPLDQISSVTTAGGPQYWDVELDFSNEELRQTFAQTQNLYLRRRPQREGTFTSALRALGEQDKGENPLEWILGLDALQDLSYAEKAALLDTGDEQQGGMGSAVDARLEMERGVMEGGDRERLEGARLLFEWGDSRDTLRQSSLTAMTDSQSTIKPANSQDESREDAPAQHEETEDEAEGVWWMRDGAIEALKGKVWMAARQHEQ</sequence>
<feature type="compositionally biased region" description="Polar residues" evidence="5">
    <location>
        <begin position="1899"/>
        <end position="1915"/>
    </location>
</feature>
<feature type="region of interest" description="Disordered" evidence="5">
    <location>
        <begin position="772"/>
        <end position="793"/>
    </location>
</feature>